<protein>
    <submittedName>
        <fullName evidence="3">Uncharacterized protein</fullName>
    </submittedName>
</protein>
<evidence type="ECO:0000313" key="3">
    <source>
        <dbReference type="EMBL" id="MDR7294616.1"/>
    </source>
</evidence>
<sequence length="54" mass="5956">MHQDPHTPKRVRGFVDIPPMSMAPVNTRDSSTIYSLTPPTTMHISIQVVVLSAP</sequence>
<proteinExistence type="predicted"/>
<accession>A0ABU1Z3M8</accession>
<dbReference type="EMBL" id="JAVDXX010000001">
    <property type="protein sequence ID" value="MDR7292971.1"/>
    <property type="molecule type" value="Genomic_DNA"/>
</dbReference>
<dbReference type="EMBL" id="JAVDXX010000001">
    <property type="protein sequence ID" value="MDR7294616.1"/>
    <property type="molecule type" value="Genomic_DNA"/>
</dbReference>
<gene>
    <name evidence="1" type="ORF">J2S67_000239</name>
    <name evidence="2" type="ORF">J2S67_000525</name>
    <name evidence="3" type="ORF">J2S67_001884</name>
</gene>
<keyword evidence="4" id="KW-1185">Reference proteome</keyword>
<dbReference type="EMBL" id="JAVDXX010000001">
    <property type="protein sequence ID" value="MDR7293257.1"/>
    <property type="molecule type" value="Genomic_DNA"/>
</dbReference>
<name>A0ABU1Z3M8_9MICC</name>
<comment type="caution">
    <text evidence="3">The sequence shown here is derived from an EMBL/GenBank/DDBJ whole genome shotgun (WGS) entry which is preliminary data.</text>
</comment>
<evidence type="ECO:0000313" key="1">
    <source>
        <dbReference type="EMBL" id="MDR7292971.1"/>
    </source>
</evidence>
<reference evidence="3" key="1">
    <citation type="submission" date="2023-07" db="EMBL/GenBank/DDBJ databases">
        <title>Sequencing the genomes of 1000 actinobacteria strains.</title>
        <authorList>
            <person name="Klenk H.-P."/>
        </authorList>
    </citation>
    <scope>NUCLEOTIDE SEQUENCE</scope>
    <source>
        <strain evidence="3">DSM 13068</strain>
    </source>
</reference>
<evidence type="ECO:0000313" key="2">
    <source>
        <dbReference type="EMBL" id="MDR7293257.1"/>
    </source>
</evidence>
<evidence type="ECO:0000313" key="4">
    <source>
        <dbReference type="Proteomes" id="UP001180715"/>
    </source>
</evidence>
<organism evidence="3 4">
    <name type="scientific">Pseudoglutamicibacter albus</name>
    <dbReference type="NCBI Taxonomy" id="98671"/>
    <lineage>
        <taxon>Bacteria</taxon>
        <taxon>Bacillati</taxon>
        <taxon>Actinomycetota</taxon>
        <taxon>Actinomycetes</taxon>
        <taxon>Micrococcales</taxon>
        <taxon>Micrococcaceae</taxon>
        <taxon>Pseudoglutamicibacter</taxon>
    </lineage>
</organism>
<dbReference type="Proteomes" id="UP001180715">
    <property type="component" value="Unassembled WGS sequence"/>
</dbReference>